<keyword evidence="3" id="KW-1185">Reference proteome</keyword>
<dbReference type="GeneID" id="110795293"/>
<dbReference type="PANTHER" id="PTHR36051">
    <property type="entry name" value="DYNAMIN"/>
    <property type="match status" value="1"/>
</dbReference>
<evidence type="ECO:0000313" key="4">
    <source>
        <dbReference type="RefSeq" id="XP_021855992.1"/>
    </source>
</evidence>
<feature type="coiled-coil region" evidence="1">
    <location>
        <begin position="253"/>
        <end position="280"/>
    </location>
</feature>
<dbReference type="AlphaFoldDB" id="A0A9R0IVP4"/>
<organism evidence="3 4">
    <name type="scientific">Spinacia oleracea</name>
    <name type="common">Spinach</name>
    <dbReference type="NCBI Taxonomy" id="3562"/>
    <lineage>
        <taxon>Eukaryota</taxon>
        <taxon>Viridiplantae</taxon>
        <taxon>Streptophyta</taxon>
        <taxon>Embryophyta</taxon>
        <taxon>Tracheophyta</taxon>
        <taxon>Spermatophyta</taxon>
        <taxon>Magnoliopsida</taxon>
        <taxon>eudicotyledons</taxon>
        <taxon>Gunneridae</taxon>
        <taxon>Pentapetalae</taxon>
        <taxon>Caryophyllales</taxon>
        <taxon>Chenopodiaceae</taxon>
        <taxon>Chenopodioideae</taxon>
        <taxon>Anserineae</taxon>
        <taxon>Spinacia</taxon>
    </lineage>
</organism>
<dbReference type="Proteomes" id="UP000813463">
    <property type="component" value="Chromosome 6"/>
</dbReference>
<reference evidence="3" key="1">
    <citation type="journal article" date="2021" name="Nat. Commun.">
        <title>Genomic analyses provide insights into spinach domestication and the genetic basis of agronomic traits.</title>
        <authorList>
            <person name="Cai X."/>
            <person name="Sun X."/>
            <person name="Xu C."/>
            <person name="Sun H."/>
            <person name="Wang X."/>
            <person name="Ge C."/>
            <person name="Zhang Z."/>
            <person name="Wang Q."/>
            <person name="Fei Z."/>
            <person name="Jiao C."/>
            <person name="Wang Q."/>
        </authorList>
    </citation>
    <scope>NUCLEOTIDE SEQUENCE [LARGE SCALE GENOMIC DNA]</scope>
    <source>
        <strain evidence="3">cv. Varoflay</strain>
    </source>
</reference>
<protein>
    <submittedName>
        <fullName evidence="4">Uncharacterized protein isoform X1</fullName>
    </submittedName>
</protein>
<proteinExistence type="predicted"/>
<name>A0A9R0IVP4_SPIOL</name>
<feature type="region of interest" description="Disordered" evidence="2">
    <location>
        <begin position="182"/>
        <end position="203"/>
    </location>
</feature>
<feature type="compositionally biased region" description="Polar residues" evidence="2">
    <location>
        <begin position="186"/>
        <end position="198"/>
    </location>
</feature>
<evidence type="ECO:0000313" key="3">
    <source>
        <dbReference type="Proteomes" id="UP000813463"/>
    </source>
</evidence>
<gene>
    <name evidence="4" type="primary">LOC110795293</name>
</gene>
<accession>A0A9R0IVP4</accession>
<dbReference type="OrthoDB" id="1934430at2759"/>
<dbReference type="KEGG" id="soe:110795293"/>
<dbReference type="PANTHER" id="PTHR36051:SF2">
    <property type="entry name" value="DYNAMIN"/>
    <property type="match status" value="1"/>
</dbReference>
<sequence>MEISNSIASTSNNSSSMNEKGTIIVRQSGSMRIEFPFTLKVGQVFTGFGVGCGLGIGVGRPINLGAIPMLNQVMSAASGATHAFSGIGRHVNQSLKKIGAKNIQAGIGCGVGFGHGFGAGLALKPGVVQQIQISVIGLVSKMMMKFGVAPDLSIGQGLLPSSVQSSMTVVQGDPLGSIAQFGKKTPNMNNQSPVTNGKGNTGIENVPSKLALGNRTEKLINGFLQDPVLRGEDTELHDRDEQLESENRMLRMVVKHQQVIEELMEENERLRQVLIEDLKVPSNKFKVRYSSTRNESPCSDCFKCRRKQRQR</sequence>
<dbReference type="RefSeq" id="XP_021855992.1">
    <property type="nucleotide sequence ID" value="XM_022000300.2"/>
</dbReference>
<evidence type="ECO:0000256" key="1">
    <source>
        <dbReference type="SAM" id="Coils"/>
    </source>
</evidence>
<evidence type="ECO:0000256" key="2">
    <source>
        <dbReference type="SAM" id="MobiDB-lite"/>
    </source>
</evidence>
<keyword evidence="1" id="KW-0175">Coiled coil</keyword>
<reference evidence="4" key="2">
    <citation type="submission" date="2025-08" db="UniProtKB">
        <authorList>
            <consortium name="RefSeq"/>
        </authorList>
    </citation>
    <scope>IDENTIFICATION</scope>
    <source>
        <tissue evidence="4">Leaf</tissue>
    </source>
</reference>